<evidence type="ECO:0000313" key="11">
    <source>
        <dbReference type="RefSeq" id="XP_055889541.1"/>
    </source>
</evidence>
<dbReference type="FunFam" id="2.40.180.10:FF:000001">
    <property type="entry name" value="Catalase"/>
    <property type="match status" value="1"/>
</dbReference>
<feature type="domain" description="Catalase core" evidence="9">
    <location>
        <begin position="135"/>
        <end position="523"/>
    </location>
</feature>
<evidence type="ECO:0000256" key="1">
    <source>
        <dbReference type="ARBA" id="ARBA00005329"/>
    </source>
</evidence>
<dbReference type="Pfam" id="PF00199">
    <property type="entry name" value="Catalase"/>
    <property type="match status" value="1"/>
</dbReference>
<accession>A0A9W3AQP4</accession>
<dbReference type="PROSITE" id="PS00437">
    <property type="entry name" value="CATALASE_1"/>
    <property type="match status" value="1"/>
</dbReference>
<dbReference type="SMART" id="SM01060">
    <property type="entry name" value="Catalase"/>
    <property type="match status" value="1"/>
</dbReference>
<dbReference type="InterPro" id="IPR020835">
    <property type="entry name" value="Catalase_sf"/>
</dbReference>
<evidence type="ECO:0000256" key="8">
    <source>
        <dbReference type="SAM" id="MobiDB-lite"/>
    </source>
</evidence>
<dbReference type="GO" id="GO:0020037">
    <property type="term" value="F:heme binding"/>
    <property type="evidence" value="ECO:0007669"/>
    <property type="project" value="InterPro"/>
</dbReference>
<evidence type="ECO:0000259" key="9">
    <source>
        <dbReference type="SMART" id="SM01060"/>
    </source>
</evidence>
<dbReference type="GO" id="GO:0005739">
    <property type="term" value="C:mitochondrion"/>
    <property type="evidence" value="ECO:0007669"/>
    <property type="project" value="TreeGrafter"/>
</dbReference>
<sequence>MYFIRFLSKGINTFKKGRVFAATVLALAEEKKRLEPVTEECSLSPTMMALKTAKTNKPYEAKEPKAAGPDTKPVKKSSGPGKPCSSPGVYKPCERECVKKEVEQEVKCVDDLKDKASEQLNEFRKAHTTPVGNVTTGSGAPLGVNAKTTSLSTGTTGYILLQDSVLLEELAHFNRERIPERVVSAKGAGAFGQFEVTEDFSKYCKTTIFNKGKKTQVAVRFSSFGSENGTADTERDIRGFSIKFYSEDGVWDLVGANTPVFFIQDPMNLPSLVHAMRRNPVTHLKDADMFWDYITLRPETVHQILFLFSDRGLPDGYRHMNGYGIHAYKLTNKNGESFFCKFHLKTNQGIRNLTPDQALFLASMESDYCTRDLFNAIGEKRCPSWTLCAQIIPESEALELAKTANNLFDATKVWSQKTYPLINIGKLTLNRNPKSYFSEVEQLAYSPANLVQGIDVSPDKLLQGRIFAYSDSQRYRLGPNYQQLCANSNPCLKTKTYQRDGDNFVDLTEGGPNFFPNSYNGPVEKPGIQESCNVIPETTTSRHVLKEEDHFSQAKVFYKEVLKDEEQKNLAKNIACHLQRAHSCLQDKVLALFQQVDEQLHKDIATYLAEYQAAIFETEVALATSQKKTDAKSN</sequence>
<evidence type="ECO:0000256" key="4">
    <source>
        <dbReference type="ARBA" id="ARBA00022723"/>
    </source>
</evidence>
<dbReference type="PANTHER" id="PTHR11465:SF9">
    <property type="entry name" value="CATALASE"/>
    <property type="match status" value="1"/>
</dbReference>
<dbReference type="PRINTS" id="PR00067">
    <property type="entry name" value="CATALASE"/>
</dbReference>
<dbReference type="GO" id="GO:0004096">
    <property type="term" value="F:catalase activity"/>
    <property type="evidence" value="ECO:0007669"/>
    <property type="project" value="UniProtKB-EC"/>
</dbReference>
<dbReference type="InterPro" id="IPR018028">
    <property type="entry name" value="Catalase"/>
</dbReference>
<dbReference type="InterPro" id="IPR010582">
    <property type="entry name" value="Catalase_immune_responsive"/>
</dbReference>
<keyword evidence="2" id="KW-0575">Peroxidase</keyword>
<evidence type="ECO:0000256" key="6">
    <source>
        <dbReference type="ARBA" id="ARBA00023004"/>
    </source>
</evidence>
<dbReference type="InterPro" id="IPR002226">
    <property type="entry name" value="Catalase_haem_BS"/>
</dbReference>
<evidence type="ECO:0000313" key="10">
    <source>
        <dbReference type="Proteomes" id="UP001165740"/>
    </source>
</evidence>
<keyword evidence="5" id="KW-0560">Oxidoreductase</keyword>
<dbReference type="GO" id="GO:0005777">
    <property type="term" value="C:peroxisome"/>
    <property type="evidence" value="ECO:0007669"/>
    <property type="project" value="TreeGrafter"/>
</dbReference>
<dbReference type="Pfam" id="PF06628">
    <property type="entry name" value="Catalase-rel"/>
    <property type="match status" value="1"/>
</dbReference>
<keyword evidence="10" id="KW-1185">Reference proteome</keyword>
<evidence type="ECO:0000256" key="7">
    <source>
        <dbReference type="ARBA" id="ARBA00023324"/>
    </source>
</evidence>
<reference evidence="11" key="1">
    <citation type="submission" date="2025-08" db="UniProtKB">
        <authorList>
            <consortium name="RefSeq"/>
        </authorList>
    </citation>
    <scope>IDENTIFICATION</scope>
</reference>
<dbReference type="Gene3D" id="2.40.180.10">
    <property type="entry name" value="Catalase core domain"/>
    <property type="match status" value="1"/>
</dbReference>
<organism evidence="10 11">
    <name type="scientific">Biomphalaria glabrata</name>
    <name type="common">Bloodfluke planorb</name>
    <name type="synonym">Freshwater snail</name>
    <dbReference type="NCBI Taxonomy" id="6526"/>
    <lineage>
        <taxon>Eukaryota</taxon>
        <taxon>Metazoa</taxon>
        <taxon>Spiralia</taxon>
        <taxon>Lophotrochozoa</taxon>
        <taxon>Mollusca</taxon>
        <taxon>Gastropoda</taxon>
        <taxon>Heterobranchia</taxon>
        <taxon>Euthyneura</taxon>
        <taxon>Panpulmonata</taxon>
        <taxon>Hygrophila</taxon>
        <taxon>Lymnaeoidea</taxon>
        <taxon>Planorbidae</taxon>
        <taxon>Biomphalaria</taxon>
    </lineage>
</organism>
<dbReference type="OrthoDB" id="6880011at2759"/>
<dbReference type="InterPro" id="IPR011614">
    <property type="entry name" value="Catalase_core"/>
</dbReference>
<feature type="region of interest" description="Disordered" evidence="8">
    <location>
        <begin position="54"/>
        <end position="85"/>
    </location>
</feature>
<gene>
    <name evidence="11" type="primary">LOC106069719</name>
</gene>
<dbReference type="SUPFAM" id="SSF56634">
    <property type="entry name" value="Heme-dependent catalase-like"/>
    <property type="match status" value="1"/>
</dbReference>
<dbReference type="Proteomes" id="UP001165740">
    <property type="component" value="Chromosome 6"/>
</dbReference>
<dbReference type="GeneID" id="106069719"/>
<dbReference type="GO" id="GO:0042542">
    <property type="term" value="P:response to hydrogen peroxide"/>
    <property type="evidence" value="ECO:0007669"/>
    <property type="project" value="TreeGrafter"/>
</dbReference>
<evidence type="ECO:0000256" key="3">
    <source>
        <dbReference type="ARBA" id="ARBA00022617"/>
    </source>
</evidence>
<evidence type="ECO:0000256" key="5">
    <source>
        <dbReference type="ARBA" id="ARBA00023002"/>
    </source>
</evidence>
<dbReference type="GO" id="GO:0046872">
    <property type="term" value="F:metal ion binding"/>
    <property type="evidence" value="ECO:0007669"/>
    <property type="project" value="UniProtKB-KW"/>
</dbReference>
<protein>
    <submittedName>
        <fullName evidence="11">Catalase-like</fullName>
    </submittedName>
</protein>
<dbReference type="GO" id="GO:0042744">
    <property type="term" value="P:hydrogen peroxide catabolic process"/>
    <property type="evidence" value="ECO:0007669"/>
    <property type="project" value="UniProtKB-KW"/>
</dbReference>
<dbReference type="PROSITE" id="PS51402">
    <property type="entry name" value="CATALASE_3"/>
    <property type="match status" value="1"/>
</dbReference>
<evidence type="ECO:0000256" key="2">
    <source>
        <dbReference type="ARBA" id="ARBA00022559"/>
    </source>
</evidence>
<name>A0A9W3AQP4_BIOGL</name>
<keyword evidence="7" id="KW-0376">Hydrogen peroxide</keyword>
<keyword evidence="6" id="KW-0408">Iron</keyword>
<feature type="compositionally biased region" description="Low complexity" evidence="8">
    <location>
        <begin position="76"/>
        <end position="85"/>
    </location>
</feature>
<dbReference type="PANTHER" id="PTHR11465">
    <property type="entry name" value="CATALASE"/>
    <property type="match status" value="1"/>
</dbReference>
<proteinExistence type="inferred from homology"/>
<comment type="similarity">
    <text evidence="1">Belongs to the catalase family.</text>
</comment>
<dbReference type="AlphaFoldDB" id="A0A9W3AQP4"/>
<keyword evidence="4" id="KW-0479">Metal-binding</keyword>
<keyword evidence="3" id="KW-0349">Heme</keyword>
<dbReference type="RefSeq" id="XP_055889541.1">
    <property type="nucleotide sequence ID" value="XM_056033566.1"/>
</dbReference>